<keyword evidence="4" id="KW-1185">Reference proteome</keyword>
<sequence>MPVASPVVLHVRVVTGTGGGPEKTILNSPRLLADRGYAGLCVFLHPPGDPGIEDLRRRGRAAGTEIVAMPDRGLRDLSVVRSLVRLCREREVRIWHGHDYKSNVLGLLVRPFHRMELVTTVHGWVDKTGRMPLYTRIDKAALRFYRRILCVSPDLVEECAAAGLRRDRLELVENAIDVEANRPPTAAERAASRERLDLPEGRFVVLGVGRLNPEKAFDRLIDAVAALRADGVDAELLIAGDGAERAALQTRIDALPKPARFRLLGYRTDVNDLLAAADAFCLSSLREGLPNVVLEAMARGLPVAATAIAGVPRLIADGETGLLVPPADTPALTAALARLADDEVQRRRLGEEGRATVETRYSFAARMDRVAAAYDELVVKFRLAQPSESTEPA</sequence>
<dbReference type="Pfam" id="PF13439">
    <property type="entry name" value="Glyco_transf_4"/>
    <property type="match status" value="1"/>
</dbReference>
<feature type="domain" description="Glycosyltransferase subfamily 4-like N-terminal" evidence="2">
    <location>
        <begin position="19"/>
        <end position="179"/>
    </location>
</feature>
<dbReference type="SUPFAM" id="SSF53756">
    <property type="entry name" value="UDP-Glycosyltransferase/glycogen phosphorylase"/>
    <property type="match status" value="1"/>
</dbReference>
<dbReference type="EC" id="2.4.1.301" evidence="3"/>
<evidence type="ECO:0000259" key="2">
    <source>
        <dbReference type="Pfam" id="PF13439"/>
    </source>
</evidence>
<evidence type="ECO:0000313" key="4">
    <source>
        <dbReference type="Proteomes" id="UP000318741"/>
    </source>
</evidence>
<dbReference type="KEGG" id="acaf:CA12_02280"/>
<dbReference type="EMBL" id="CP036265">
    <property type="protein sequence ID" value="QDT14160.1"/>
    <property type="molecule type" value="Genomic_DNA"/>
</dbReference>
<feature type="domain" description="Glycosyl transferase family 1" evidence="1">
    <location>
        <begin position="190"/>
        <end position="355"/>
    </location>
</feature>
<dbReference type="InterPro" id="IPR001296">
    <property type="entry name" value="Glyco_trans_1"/>
</dbReference>
<evidence type="ECO:0000313" key="3">
    <source>
        <dbReference type="EMBL" id="QDT14160.1"/>
    </source>
</evidence>
<organism evidence="3 4">
    <name type="scientific">Alienimonas californiensis</name>
    <dbReference type="NCBI Taxonomy" id="2527989"/>
    <lineage>
        <taxon>Bacteria</taxon>
        <taxon>Pseudomonadati</taxon>
        <taxon>Planctomycetota</taxon>
        <taxon>Planctomycetia</taxon>
        <taxon>Planctomycetales</taxon>
        <taxon>Planctomycetaceae</taxon>
        <taxon>Alienimonas</taxon>
    </lineage>
</organism>
<evidence type="ECO:0000259" key="1">
    <source>
        <dbReference type="Pfam" id="PF00534"/>
    </source>
</evidence>
<gene>
    <name evidence="3" type="primary">kanE_1</name>
    <name evidence="3" type="ORF">CA12_02280</name>
</gene>
<dbReference type="InterPro" id="IPR028098">
    <property type="entry name" value="Glyco_trans_4-like_N"/>
</dbReference>
<dbReference type="GO" id="GO:0016757">
    <property type="term" value="F:glycosyltransferase activity"/>
    <property type="evidence" value="ECO:0007669"/>
    <property type="project" value="UniProtKB-KW"/>
</dbReference>
<keyword evidence="3" id="KW-0328">Glycosyltransferase</keyword>
<dbReference type="Pfam" id="PF00534">
    <property type="entry name" value="Glycos_transf_1"/>
    <property type="match status" value="1"/>
</dbReference>
<reference evidence="3 4" key="1">
    <citation type="submission" date="2019-02" db="EMBL/GenBank/DDBJ databases">
        <title>Deep-cultivation of Planctomycetes and their phenomic and genomic characterization uncovers novel biology.</title>
        <authorList>
            <person name="Wiegand S."/>
            <person name="Jogler M."/>
            <person name="Boedeker C."/>
            <person name="Pinto D."/>
            <person name="Vollmers J."/>
            <person name="Rivas-Marin E."/>
            <person name="Kohn T."/>
            <person name="Peeters S.H."/>
            <person name="Heuer A."/>
            <person name="Rast P."/>
            <person name="Oberbeckmann S."/>
            <person name="Bunk B."/>
            <person name="Jeske O."/>
            <person name="Meyerdierks A."/>
            <person name="Storesund J.E."/>
            <person name="Kallscheuer N."/>
            <person name="Luecker S."/>
            <person name="Lage O.M."/>
            <person name="Pohl T."/>
            <person name="Merkel B.J."/>
            <person name="Hornburger P."/>
            <person name="Mueller R.-W."/>
            <person name="Bruemmer F."/>
            <person name="Labrenz M."/>
            <person name="Spormann A.M."/>
            <person name="Op den Camp H."/>
            <person name="Overmann J."/>
            <person name="Amann R."/>
            <person name="Jetten M.S.M."/>
            <person name="Mascher T."/>
            <person name="Medema M.H."/>
            <person name="Devos D.P."/>
            <person name="Kaster A.-K."/>
            <person name="Ovreas L."/>
            <person name="Rohde M."/>
            <person name="Galperin M.Y."/>
            <person name="Jogler C."/>
        </authorList>
    </citation>
    <scope>NUCLEOTIDE SEQUENCE [LARGE SCALE GENOMIC DNA]</scope>
    <source>
        <strain evidence="3 4">CA12</strain>
    </source>
</reference>
<name>A0A517P451_9PLAN</name>
<dbReference type="Gene3D" id="3.40.50.2000">
    <property type="entry name" value="Glycogen Phosphorylase B"/>
    <property type="match status" value="2"/>
</dbReference>
<protein>
    <submittedName>
        <fullName evidence="3">Alpha-D-kanosaminyltransferase</fullName>
        <ecNumber evidence="3">2.4.1.301</ecNumber>
    </submittedName>
</protein>
<keyword evidence="3" id="KW-0808">Transferase</keyword>
<accession>A0A517P451</accession>
<proteinExistence type="predicted"/>
<dbReference type="Proteomes" id="UP000318741">
    <property type="component" value="Chromosome"/>
</dbReference>
<dbReference type="PANTHER" id="PTHR12526">
    <property type="entry name" value="GLYCOSYLTRANSFERASE"/>
    <property type="match status" value="1"/>
</dbReference>
<dbReference type="RefSeq" id="WP_145356780.1">
    <property type="nucleotide sequence ID" value="NZ_CP036265.1"/>
</dbReference>
<dbReference type="OrthoDB" id="232381at2"/>
<dbReference type="AlphaFoldDB" id="A0A517P451"/>